<dbReference type="EMBL" id="PVNE01000031">
    <property type="protein sequence ID" value="PRX39021.1"/>
    <property type="molecule type" value="Genomic_DNA"/>
</dbReference>
<reference evidence="10 11" key="1">
    <citation type="submission" date="2018-03" db="EMBL/GenBank/DDBJ databases">
        <title>Genomic Encyclopedia of Archaeal and Bacterial Type Strains, Phase II (KMG-II): from individual species to whole genera.</title>
        <authorList>
            <person name="Goeker M."/>
        </authorList>
    </citation>
    <scope>NUCLEOTIDE SEQUENCE [LARGE SCALE GENOMIC DNA]</scope>
    <source>
        <strain evidence="10 11">DSM 44946</strain>
    </source>
</reference>
<name>A0A2T0LB17_9BACL</name>
<feature type="transmembrane region" description="Helical" evidence="8">
    <location>
        <begin position="352"/>
        <end position="372"/>
    </location>
</feature>
<comment type="caution">
    <text evidence="10">The sequence shown here is derived from an EMBL/GenBank/DDBJ whole genome shotgun (WGS) entry which is preliminary data.</text>
</comment>
<evidence type="ECO:0000313" key="10">
    <source>
        <dbReference type="EMBL" id="PRX39021.1"/>
    </source>
</evidence>
<dbReference type="OrthoDB" id="63188at2"/>
<dbReference type="InterPro" id="IPR013525">
    <property type="entry name" value="ABC2_TM"/>
</dbReference>
<feature type="transmembrane region" description="Helical" evidence="8">
    <location>
        <begin position="230"/>
        <end position="252"/>
    </location>
</feature>
<comment type="subcellular location">
    <subcellularLocation>
        <location evidence="1">Cell membrane</location>
        <topology evidence="1">Multi-pass membrane protein</topology>
    </subcellularLocation>
</comment>
<protein>
    <submittedName>
        <fullName evidence="10">ABC-2 type transport system permease protein</fullName>
    </submittedName>
</protein>
<dbReference type="Proteomes" id="UP000237797">
    <property type="component" value="Unassembled WGS sequence"/>
</dbReference>
<evidence type="ECO:0000256" key="6">
    <source>
        <dbReference type="ARBA" id="ARBA00022989"/>
    </source>
</evidence>
<keyword evidence="3" id="KW-0813">Transport</keyword>
<dbReference type="PANTHER" id="PTHR30294:SF38">
    <property type="entry name" value="TRANSPORT PERMEASE PROTEIN"/>
    <property type="match status" value="1"/>
</dbReference>
<evidence type="ECO:0000313" key="11">
    <source>
        <dbReference type="Proteomes" id="UP000237797"/>
    </source>
</evidence>
<dbReference type="GO" id="GO:0140359">
    <property type="term" value="F:ABC-type transporter activity"/>
    <property type="evidence" value="ECO:0007669"/>
    <property type="project" value="InterPro"/>
</dbReference>
<evidence type="ECO:0000256" key="5">
    <source>
        <dbReference type="ARBA" id="ARBA00022692"/>
    </source>
</evidence>
<keyword evidence="7 8" id="KW-0472">Membrane</keyword>
<keyword evidence="5 8" id="KW-0812">Transmembrane</keyword>
<accession>A0A2T0LB17</accession>
<proteinExistence type="inferred from homology"/>
<feature type="domain" description="ABC transmembrane type-2" evidence="9">
    <location>
        <begin position="150"/>
        <end position="377"/>
    </location>
</feature>
<dbReference type="Gene3D" id="3.40.1710.10">
    <property type="entry name" value="abc type-2 transporter like domain"/>
    <property type="match status" value="1"/>
</dbReference>
<dbReference type="GO" id="GO:0005886">
    <property type="term" value="C:plasma membrane"/>
    <property type="evidence" value="ECO:0007669"/>
    <property type="project" value="UniProtKB-SubCell"/>
</dbReference>
<feature type="transmembrane region" description="Helical" evidence="8">
    <location>
        <begin position="189"/>
        <end position="209"/>
    </location>
</feature>
<dbReference type="PROSITE" id="PS51012">
    <property type="entry name" value="ABC_TM2"/>
    <property type="match status" value="1"/>
</dbReference>
<evidence type="ECO:0000256" key="4">
    <source>
        <dbReference type="ARBA" id="ARBA00022475"/>
    </source>
</evidence>
<dbReference type="PANTHER" id="PTHR30294">
    <property type="entry name" value="MEMBRANE COMPONENT OF ABC TRANSPORTER YHHJ-RELATED"/>
    <property type="match status" value="1"/>
</dbReference>
<feature type="transmembrane region" description="Helical" evidence="8">
    <location>
        <begin position="20"/>
        <end position="37"/>
    </location>
</feature>
<feature type="transmembrane region" description="Helical" evidence="8">
    <location>
        <begin position="297"/>
        <end position="314"/>
    </location>
</feature>
<gene>
    <name evidence="10" type="ORF">CLV97_13121</name>
</gene>
<dbReference type="AlphaFoldDB" id="A0A2T0LB17"/>
<keyword evidence="11" id="KW-1185">Reference proteome</keyword>
<keyword evidence="4" id="KW-1003">Cell membrane</keyword>
<evidence type="ECO:0000259" key="9">
    <source>
        <dbReference type="PROSITE" id="PS51012"/>
    </source>
</evidence>
<evidence type="ECO:0000256" key="8">
    <source>
        <dbReference type="SAM" id="Phobius"/>
    </source>
</evidence>
<evidence type="ECO:0000256" key="7">
    <source>
        <dbReference type="ARBA" id="ARBA00023136"/>
    </source>
</evidence>
<feature type="transmembrane region" description="Helical" evidence="8">
    <location>
        <begin position="264"/>
        <end position="285"/>
    </location>
</feature>
<dbReference type="InterPro" id="IPR047817">
    <property type="entry name" value="ABC2_TM_bact-type"/>
</dbReference>
<organism evidence="10 11">
    <name type="scientific">Planifilum fimeticola</name>
    <dbReference type="NCBI Taxonomy" id="201975"/>
    <lineage>
        <taxon>Bacteria</taxon>
        <taxon>Bacillati</taxon>
        <taxon>Bacillota</taxon>
        <taxon>Bacilli</taxon>
        <taxon>Bacillales</taxon>
        <taxon>Thermoactinomycetaceae</taxon>
        <taxon>Planifilum</taxon>
    </lineage>
</organism>
<evidence type="ECO:0000256" key="1">
    <source>
        <dbReference type="ARBA" id="ARBA00004651"/>
    </source>
</evidence>
<dbReference type="InterPro" id="IPR051449">
    <property type="entry name" value="ABC-2_transporter_component"/>
</dbReference>
<dbReference type="RefSeq" id="WP_106346424.1">
    <property type="nucleotide sequence ID" value="NZ_PVNE01000031.1"/>
</dbReference>
<sequence length="383" mass="41968">MRSIIRKELKLLFKEKGNLFFLLIMPMLFIVLFGSVFSESSNATITVHCVDLDQSKVSKSFLRAVGRVKGFSLRTDGPEMLNERLQEVRDGKLSELVIIQKGFGNAVTSGRPAEIRFHHNIGKETVTGPIESVLNTVATRYQEQRVGAALSTAGKNPDEVKQLLDPPIHIREIKEGGAGGKDNVLNQVVPGYTVMFVFFIIFSMIRSFLAERESGMLARLRSTPMNPLAYLIGMWIPALLAVLIQCTILLTFGYAVYGISLGDLSAVALIVLCLGICGTGIGLSVSLLARSENHGRGITMLITLGGAALGGLWLPEELMPHFAQVISHFTPQFWALQGFQQVMVHGAHIYDIWKTLAVLLAFGAAGLVVALWRFPRFLQSAAN</sequence>
<evidence type="ECO:0000256" key="3">
    <source>
        <dbReference type="ARBA" id="ARBA00022448"/>
    </source>
</evidence>
<keyword evidence="6 8" id="KW-1133">Transmembrane helix</keyword>
<evidence type="ECO:0000256" key="2">
    <source>
        <dbReference type="ARBA" id="ARBA00007783"/>
    </source>
</evidence>
<dbReference type="Pfam" id="PF12698">
    <property type="entry name" value="ABC2_membrane_3"/>
    <property type="match status" value="1"/>
</dbReference>
<comment type="similarity">
    <text evidence="2">Belongs to the ABC-2 integral membrane protein family.</text>
</comment>